<dbReference type="NCBIfam" id="TIGR01573">
    <property type="entry name" value="cas2"/>
    <property type="match status" value="1"/>
</dbReference>
<dbReference type="Pfam" id="PF09827">
    <property type="entry name" value="CRISPR_Cas2"/>
    <property type="match status" value="1"/>
</dbReference>
<proteinExistence type="inferred from homology"/>
<reference evidence="10 11" key="1">
    <citation type="submission" date="2020-04" db="EMBL/GenBank/DDBJ databases">
        <authorList>
            <person name="Hitch T.C.A."/>
            <person name="Wylensek D."/>
            <person name="Clavel T."/>
        </authorList>
    </citation>
    <scope>NUCLEOTIDE SEQUENCE [LARGE SCALE GENOMIC DNA]</scope>
    <source>
        <strain evidence="10 11">Oil-RF-744-FAT-WT-6-1</strain>
    </source>
</reference>
<evidence type="ECO:0000256" key="8">
    <source>
        <dbReference type="ARBA" id="ARBA00023118"/>
    </source>
</evidence>
<comment type="subunit">
    <text evidence="9">Homodimer, forms a heterotetramer with a Cas1 homodimer.</text>
</comment>
<evidence type="ECO:0000256" key="5">
    <source>
        <dbReference type="ARBA" id="ARBA00022759"/>
    </source>
</evidence>
<keyword evidence="5 9" id="KW-0255">Endonuclease</keyword>
<evidence type="ECO:0000313" key="10">
    <source>
        <dbReference type="EMBL" id="NME29371.1"/>
    </source>
</evidence>
<dbReference type="CDD" id="cd09725">
    <property type="entry name" value="Cas2_I_II_III"/>
    <property type="match status" value="1"/>
</dbReference>
<protein>
    <recommendedName>
        <fullName evidence="9">CRISPR-associated endoribonuclease Cas2</fullName>
        <ecNumber evidence="9">3.1.-.-</ecNumber>
    </recommendedName>
</protein>
<keyword evidence="3 9" id="KW-0540">Nuclease</keyword>
<dbReference type="PANTHER" id="PTHR34405:SF3">
    <property type="entry name" value="CRISPR-ASSOCIATED ENDORIBONUCLEASE CAS2 3"/>
    <property type="match status" value="1"/>
</dbReference>
<evidence type="ECO:0000256" key="3">
    <source>
        <dbReference type="ARBA" id="ARBA00022722"/>
    </source>
</evidence>
<organism evidence="10 11">
    <name type="scientific">Megasphaera hexanoica</name>
    <dbReference type="NCBI Taxonomy" id="1675036"/>
    <lineage>
        <taxon>Bacteria</taxon>
        <taxon>Bacillati</taxon>
        <taxon>Bacillota</taxon>
        <taxon>Negativicutes</taxon>
        <taxon>Veillonellales</taxon>
        <taxon>Veillonellaceae</taxon>
        <taxon>Megasphaera</taxon>
    </lineage>
</organism>
<evidence type="ECO:0000256" key="4">
    <source>
        <dbReference type="ARBA" id="ARBA00022723"/>
    </source>
</evidence>
<name>A0A848BSN2_9FIRM</name>
<dbReference type="GO" id="GO:0016787">
    <property type="term" value="F:hydrolase activity"/>
    <property type="evidence" value="ECO:0007669"/>
    <property type="project" value="UniProtKB-KW"/>
</dbReference>
<dbReference type="GO" id="GO:0046872">
    <property type="term" value="F:metal ion binding"/>
    <property type="evidence" value="ECO:0007669"/>
    <property type="project" value="UniProtKB-UniRule"/>
</dbReference>
<dbReference type="PANTHER" id="PTHR34405">
    <property type="entry name" value="CRISPR-ASSOCIATED ENDORIBONUCLEASE CAS2"/>
    <property type="match status" value="1"/>
</dbReference>
<comment type="function">
    <text evidence="9">CRISPR (clustered regularly interspaced short palindromic repeat), is an adaptive immune system that provides protection against mobile genetic elements (viruses, transposable elements and conjugative plasmids). CRISPR clusters contain sequences complementary to antecedent mobile elements and target invading nucleic acids. CRISPR clusters are transcribed and processed into CRISPR RNA (crRNA). Functions as a ssRNA-specific endoribonuclease. Involved in the integration of spacer DNA into the CRISPR cassette.</text>
</comment>
<comment type="similarity">
    <text evidence="2 9">Belongs to the CRISPR-associated endoribonuclease Cas2 protein family.</text>
</comment>
<comment type="caution">
    <text evidence="10">The sequence shown here is derived from an EMBL/GenBank/DDBJ whole genome shotgun (WGS) entry which is preliminary data.</text>
</comment>
<dbReference type="EC" id="3.1.-.-" evidence="9"/>
<dbReference type="GO" id="GO:0043571">
    <property type="term" value="P:maintenance of CRISPR repeat elements"/>
    <property type="evidence" value="ECO:0007669"/>
    <property type="project" value="UniProtKB-UniRule"/>
</dbReference>
<dbReference type="InterPro" id="IPR019199">
    <property type="entry name" value="Virulence_VapD/CRISPR_Cas2"/>
</dbReference>
<dbReference type="GO" id="GO:0051607">
    <property type="term" value="P:defense response to virus"/>
    <property type="evidence" value="ECO:0007669"/>
    <property type="project" value="UniProtKB-UniRule"/>
</dbReference>
<dbReference type="SUPFAM" id="SSF143430">
    <property type="entry name" value="TTP0101/SSO1404-like"/>
    <property type="match status" value="1"/>
</dbReference>
<keyword evidence="4 9" id="KW-0479">Metal-binding</keyword>
<dbReference type="HAMAP" id="MF_01471">
    <property type="entry name" value="Cas2"/>
    <property type="match status" value="1"/>
</dbReference>
<gene>
    <name evidence="9 10" type="primary">cas2</name>
    <name evidence="10" type="ORF">HF872_12220</name>
</gene>
<evidence type="ECO:0000256" key="6">
    <source>
        <dbReference type="ARBA" id="ARBA00022801"/>
    </source>
</evidence>
<evidence type="ECO:0000256" key="2">
    <source>
        <dbReference type="ARBA" id="ARBA00009959"/>
    </source>
</evidence>
<dbReference type="Gene3D" id="3.30.70.240">
    <property type="match status" value="1"/>
</dbReference>
<dbReference type="EMBL" id="JABAFG010000031">
    <property type="protein sequence ID" value="NME29371.1"/>
    <property type="molecule type" value="Genomic_DNA"/>
</dbReference>
<evidence type="ECO:0000256" key="7">
    <source>
        <dbReference type="ARBA" id="ARBA00022842"/>
    </source>
</evidence>
<dbReference type="AlphaFoldDB" id="A0A848BSN2"/>
<feature type="binding site" evidence="9">
    <location>
        <position position="8"/>
    </location>
    <ligand>
        <name>Mg(2+)</name>
        <dbReference type="ChEBI" id="CHEBI:18420"/>
        <note>catalytic</note>
    </ligand>
</feature>
<sequence>MRYMICYDIANTKTRTKVAKYLEEFAFRIQYSVFMCESNEKQMKDVVRRLRILTRRDSRKAILIVPLCHHCLGQMQLIGTMIENSVYCILT</sequence>
<keyword evidence="7 9" id="KW-0460">Magnesium</keyword>
<evidence type="ECO:0000313" key="11">
    <source>
        <dbReference type="Proteomes" id="UP000591071"/>
    </source>
</evidence>
<comment type="cofactor">
    <cofactor evidence="1 9">
        <name>Mg(2+)</name>
        <dbReference type="ChEBI" id="CHEBI:18420"/>
    </cofactor>
</comment>
<keyword evidence="8 9" id="KW-0051">Antiviral defense</keyword>
<evidence type="ECO:0000256" key="1">
    <source>
        <dbReference type="ARBA" id="ARBA00001946"/>
    </source>
</evidence>
<evidence type="ECO:0000256" key="9">
    <source>
        <dbReference type="HAMAP-Rule" id="MF_01471"/>
    </source>
</evidence>
<dbReference type="Proteomes" id="UP000591071">
    <property type="component" value="Unassembled WGS sequence"/>
</dbReference>
<accession>A0A848BSN2</accession>
<dbReference type="InterPro" id="IPR021127">
    <property type="entry name" value="CRISPR_associated_Cas2"/>
</dbReference>
<keyword evidence="6 9" id="KW-0378">Hydrolase</keyword>
<dbReference type="GO" id="GO:0004521">
    <property type="term" value="F:RNA endonuclease activity"/>
    <property type="evidence" value="ECO:0007669"/>
    <property type="project" value="InterPro"/>
</dbReference>